<dbReference type="GO" id="GO:0003677">
    <property type="term" value="F:DNA binding"/>
    <property type="evidence" value="ECO:0007669"/>
    <property type="project" value="UniProtKB-KW"/>
</dbReference>
<dbReference type="InterPro" id="IPR010982">
    <property type="entry name" value="Lambda_DNA-bd_dom_sf"/>
</dbReference>
<feature type="domain" description="HTH cro/C1-type" evidence="2">
    <location>
        <begin position="7"/>
        <end position="61"/>
    </location>
</feature>
<dbReference type="GO" id="GO:0003700">
    <property type="term" value="F:DNA-binding transcription factor activity"/>
    <property type="evidence" value="ECO:0007669"/>
    <property type="project" value="TreeGrafter"/>
</dbReference>
<gene>
    <name evidence="3" type="ORF">F7O84_13290</name>
</gene>
<accession>A0A7V7QLE9</accession>
<keyword evidence="1" id="KW-0238">DNA-binding</keyword>
<organism evidence="3 4">
    <name type="scientific">Candidatus Galacturonatibacter soehngenii</name>
    <dbReference type="NCBI Taxonomy" id="2307010"/>
    <lineage>
        <taxon>Bacteria</taxon>
        <taxon>Bacillati</taxon>
        <taxon>Bacillota</taxon>
        <taxon>Clostridia</taxon>
        <taxon>Lachnospirales</taxon>
        <taxon>Lachnospiraceae</taxon>
        <taxon>Candidatus Galacturonatibacter</taxon>
    </lineage>
</organism>
<dbReference type="PANTHER" id="PTHR46797:SF1">
    <property type="entry name" value="METHYLPHOSPHONATE SYNTHASE"/>
    <property type="match status" value="1"/>
</dbReference>
<dbReference type="AlphaFoldDB" id="A0A7V7QLE9"/>
<dbReference type="SUPFAM" id="SSF47413">
    <property type="entry name" value="lambda repressor-like DNA-binding domains"/>
    <property type="match status" value="1"/>
</dbReference>
<comment type="caution">
    <text evidence="3">The sequence shown here is derived from an EMBL/GenBank/DDBJ whole genome shotgun (WGS) entry which is preliminary data.</text>
</comment>
<dbReference type="Gene3D" id="1.10.260.40">
    <property type="entry name" value="lambda repressor-like DNA-binding domains"/>
    <property type="match status" value="1"/>
</dbReference>
<reference evidence="3 4" key="1">
    <citation type="submission" date="2019-09" db="EMBL/GenBank/DDBJ databases">
        <authorList>
            <person name="Valk L.C."/>
        </authorList>
    </citation>
    <scope>NUCLEOTIDE SEQUENCE [LARGE SCALE GENOMIC DNA]</scope>
    <source>
        <strain evidence="3">GalUA</strain>
    </source>
</reference>
<protein>
    <submittedName>
        <fullName evidence="3">Helix-turn-helix transcriptional regulator</fullName>
    </submittedName>
</protein>
<dbReference type="SMART" id="SM00530">
    <property type="entry name" value="HTH_XRE"/>
    <property type="match status" value="1"/>
</dbReference>
<evidence type="ECO:0000259" key="2">
    <source>
        <dbReference type="PROSITE" id="PS50943"/>
    </source>
</evidence>
<reference evidence="3 4" key="2">
    <citation type="submission" date="2020-02" db="EMBL/GenBank/DDBJ databases">
        <title>Candidatus Galacturonibacter soehngenii shows hetero-acetogenic catabolism of galacturonic acid but lacks a canonical carbon monoxide dehydrogenase/acetyl-CoA synthase complex.</title>
        <authorList>
            <person name="Diender M."/>
            <person name="Stouten G.R."/>
            <person name="Petersen J.F."/>
            <person name="Nielsen P.H."/>
            <person name="Dueholm M.S."/>
            <person name="Pronk J.T."/>
            <person name="Van Loosdrecht M.C.M."/>
        </authorList>
    </citation>
    <scope>NUCLEOTIDE SEQUENCE [LARGE SCALE GENOMIC DNA]</scope>
    <source>
        <strain evidence="3">GalUA</strain>
    </source>
</reference>
<dbReference type="OrthoDB" id="9785138at2"/>
<dbReference type="CDD" id="cd00093">
    <property type="entry name" value="HTH_XRE"/>
    <property type="match status" value="1"/>
</dbReference>
<dbReference type="Proteomes" id="UP000461768">
    <property type="component" value="Unassembled WGS sequence"/>
</dbReference>
<dbReference type="InterPro" id="IPR001387">
    <property type="entry name" value="Cro/C1-type_HTH"/>
</dbReference>
<dbReference type="Pfam" id="PF01381">
    <property type="entry name" value="HTH_3"/>
    <property type="match status" value="1"/>
</dbReference>
<keyword evidence="4" id="KW-1185">Reference proteome</keyword>
<evidence type="ECO:0000256" key="1">
    <source>
        <dbReference type="ARBA" id="ARBA00023125"/>
    </source>
</evidence>
<name>A0A7V7QLE9_9FIRM</name>
<sequence>MTVGEKIRAYRTLRGISQKTLGELADMNEVTIRKYEAGDRNPKPDQLLKIANALGVSINLFMDFDIETVSDVLSLIFKMDEQVDLEFQGKKNSKGVIDPKTLTLRFNHPQINERLAKWAQAKAALQKTVDSRHEFGSDEEYNAEIAELMEMCERIKQSLVDSNLVVKKGHNKNISNKLI</sequence>
<evidence type="ECO:0000313" key="4">
    <source>
        <dbReference type="Proteomes" id="UP000461768"/>
    </source>
</evidence>
<dbReference type="PANTHER" id="PTHR46797">
    <property type="entry name" value="HTH-TYPE TRANSCRIPTIONAL REGULATOR"/>
    <property type="match status" value="1"/>
</dbReference>
<dbReference type="EMBL" id="WAGX01000005">
    <property type="protein sequence ID" value="KAB1438508.1"/>
    <property type="molecule type" value="Genomic_DNA"/>
</dbReference>
<dbReference type="GO" id="GO:0005829">
    <property type="term" value="C:cytosol"/>
    <property type="evidence" value="ECO:0007669"/>
    <property type="project" value="TreeGrafter"/>
</dbReference>
<dbReference type="PROSITE" id="PS50943">
    <property type="entry name" value="HTH_CROC1"/>
    <property type="match status" value="1"/>
</dbReference>
<dbReference type="RefSeq" id="WP_151146070.1">
    <property type="nucleotide sequence ID" value="NZ_WAGX01000005.1"/>
</dbReference>
<evidence type="ECO:0000313" key="3">
    <source>
        <dbReference type="EMBL" id="KAB1438508.1"/>
    </source>
</evidence>
<proteinExistence type="predicted"/>
<dbReference type="InterPro" id="IPR050807">
    <property type="entry name" value="TransReg_Diox_bact_type"/>
</dbReference>